<feature type="compositionally biased region" description="Low complexity" evidence="1">
    <location>
        <begin position="232"/>
        <end position="252"/>
    </location>
</feature>
<evidence type="ECO:0000256" key="2">
    <source>
        <dbReference type="SAM" id="Phobius"/>
    </source>
</evidence>
<feature type="region of interest" description="Disordered" evidence="1">
    <location>
        <begin position="168"/>
        <end position="259"/>
    </location>
</feature>
<evidence type="ECO:0000256" key="1">
    <source>
        <dbReference type="SAM" id="MobiDB-lite"/>
    </source>
</evidence>
<name>A0ABP5Y9Y6_9ACTN</name>
<organism evidence="4 5">
    <name type="scientific">Streptomyces graminearus</name>
    <dbReference type="NCBI Taxonomy" id="284030"/>
    <lineage>
        <taxon>Bacteria</taxon>
        <taxon>Bacillati</taxon>
        <taxon>Actinomycetota</taxon>
        <taxon>Actinomycetes</taxon>
        <taxon>Kitasatosporales</taxon>
        <taxon>Streptomycetaceae</taxon>
        <taxon>Streptomyces</taxon>
    </lineage>
</organism>
<dbReference type="InterPro" id="IPR002477">
    <property type="entry name" value="Peptidoglycan-bd-like"/>
</dbReference>
<gene>
    <name evidence="4" type="ORF">GCM10010422_18770</name>
</gene>
<dbReference type="InterPro" id="IPR036365">
    <property type="entry name" value="PGBD-like_sf"/>
</dbReference>
<keyword evidence="5" id="KW-1185">Reference proteome</keyword>
<dbReference type="EMBL" id="BAAATL010000007">
    <property type="protein sequence ID" value="GAA2475557.1"/>
    <property type="molecule type" value="Genomic_DNA"/>
</dbReference>
<keyword evidence="2" id="KW-0812">Transmembrane</keyword>
<feature type="domain" description="Peptidoglycan binding-like" evidence="3">
    <location>
        <begin position="259"/>
        <end position="317"/>
    </location>
</feature>
<comment type="caution">
    <text evidence="4">The sequence shown here is derived from an EMBL/GenBank/DDBJ whole genome shotgun (WGS) entry which is preliminary data.</text>
</comment>
<proteinExistence type="predicted"/>
<dbReference type="Proteomes" id="UP001501721">
    <property type="component" value="Unassembled WGS sequence"/>
</dbReference>
<keyword evidence="2" id="KW-0472">Membrane</keyword>
<feature type="transmembrane region" description="Helical" evidence="2">
    <location>
        <begin position="142"/>
        <end position="164"/>
    </location>
</feature>
<dbReference type="SUPFAM" id="SSF47090">
    <property type="entry name" value="PGBD-like"/>
    <property type="match status" value="1"/>
</dbReference>
<accession>A0ABP5Y9Y6</accession>
<feature type="compositionally biased region" description="Pro residues" evidence="1">
    <location>
        <begin position="208"/>
        <end position="231"/>
    </location>
</feature>
<sequence>MGIPCVASGVPGEGTNVTGEKGTACPECGIPRDAGGAPSCDCAERTAEALRRTRTAQAAAAEDFDPLRIRPYVDVGPGDDADLPPAASPAPSSVEATMPLRPVAEPADVRLFAQAPGEPVPPAASAGTPGEPVRRRRFRRTALLAAAGAGVAVVAAAGVALFSYHTPSRDDAAPEVRESVPDIPPPATATPSAHDTSAPSRSTARSVPAPPPSPSPTPTRSPSPSPTPTPSRAPSRAPSPTASAPGASASTAVLERGDSGPQVVELEYRLWELNLYDGDVNGVYTHPVENAVSTYQLARGIQGDPLGVYGPQTRASLESETPDP</sequence>
<protein>
    <recommendedName>
        <fullName evidence="3">Peptidoglycan binding-like domain-containing protein</fullName>
    </recommendedName>
</protein>
<evidence type="ECO:0000313" key="4">
    <source>
        <dbReference type="EMBL" id="GAA2475557.1"/>
    </source>
</evidence>
<feature type="compositionally biased region" description="Low complexity" evidence="1">
    <location>
        <begin position="196"/>
        <end position="207"/>
    </location>
</feature>
<keyword evidence="2" id="KW-1133">Transmembrane helix</keyword>
<evidence type="ECO:0000313" key="5">
    <source>
        <dbReference type="Proteomes" id="UP001501721"/>
    </source>
</evidence>
<reference evidence="5" key="1">
    <citation type="journal article" date="2019" name="Int. J. Syst. Evol. Microbiol.">
        <title>The Global Catalogue of Microorganisms (GCM) 10K type strain sequencing project: providing services to taxonomists for standard genome sequencing and annotation.</title>
        <authorList>
            <consortium name="The Broad Institute Genomics Platform"/>
            <consortium name="The Broad Institute Genome Sequencing Center for Infectious Disease"/>
            <person name="Wu L."/>
            <person name="Ma J."/>
        </authorList>
    </citation>
    <scope>NUCLEOTIDE SEQUENCE [LARGE SCALE GENOMIC DNA]</scope>
    <source>
        <strain evidence="5">JCM 6923</strain>
    </source>
</reference>
<evidence type="ECO:0000259" key="3">
    <source>
        <dbReference type="Pfam" id="PF01471"/>
    </source>
</evidence>
<dbReference type="InterPro" id="IPR036366">
    <property type="entry name" value="PGBDSf"/>
</dbReference>
<feature type="region of interest" description="Disordered" evidence="1">
    <location>
        <begin position="1"/>
        <end position="21"/>
    </location>
</feature>
<dbReference type="Pfam" id="PF01471">
    <property type="entry name" value="PG_binding_1"/>
    <property type="match status" value="1"/>
</dbReference>
<dbReference type="Gene3D" id="1.10.101.10">
    <property type="entry name" value="PGBD-like superfamily/PGBD"/>
    <property type="match status" value="1"/>
</dbReference>
<feature type="compositionally biased region" description="Basic and acidic residues" evidence="1">
    <location>
        <begin position="168"/>
        <end position="180"/>
    </location>
</feature>